<evidence type="ECO:0000313" key="3">
    <source>
        <dbReference type="Proteomes" id="UP001601197"/>
    </source>
</evidence>
<sequence length="136" mass="14934">MCSKVEQEWQGGVRQVGKPGQQVGGPGPDLRVLIVEEGERGGKLGKDGVVRTHRRVTEVDRIAGRQPIPRALQVPASLLVLLGGQSLLVQDEELAGRPEALDRHLHHLPTAPAQQDTHDSKTETDLTESYWIRLSK</sequence>
<evidence type="ECO:0000256" key="1">
    <source>
        <dbReference type="SAM" id="MobiDB-lite"/>
    </source>
</evidence>
<dbReference type="RefSeq" id="WP_388348953.1">
    <property type="nucleotide sequence ID" value="NZ_JBIAFJ010000018.1"/>
</dbReference>
<comment type="caution">
    <text evidence="2">The sequence shown here is derived from an EMBL/GenBank/DDBJ whole genome shotgun (WGS) entry which is preliminary data.</text>
</comment>
<feature type="region of interest" description="Disordered" evidence="1">
    <location>
        <begin position="1"/>
        <end position="29"/>
    </location>
</feature>
<name>A0ABW6KWN9_9ACTN</name>
<proteinExistence type="predicted"/>
<gene>
    <name evidence="2" type="ORF">ACFYNZ_20215</name>
</gene>
<feature type="region of interest" description="Disordered" evidence="1">
    <location>
        <begin position="106"/>
        <end position="125"/>
    </location>
</feature>
<dbReference type="EMBL" id="JBIAFJ010000018">
    <property type="protein sequence ID" value="MFE9171799.1"/>
    <property type="molecule type" value="Genomic_DNA"/>
</dbReference>
<feature type="compositionally biased region" description="Low complexity" evidence="1">
    <location>
        <begin position="10"/>
        <end position="21"/>
    </location>
</feature>
<dbReference type="Proteomes" id="UP001601197">
    <property type="component" value="Unassembled WGS sequence"/>
</dbReference>
<accession>A0ABW6KWN9</accession>
<protein>
    <submittedName>
        <fullName evidence="2">Uncharacterized protein</fullName>
    </submittedName>
</protein>
<evidence type="ECO:0000313" key="2">
    <source>
        <dbReference type="EMBL" id="MFE9171799.1"/>
    </source>
</evidence>
<organism evidence="2 3">
    <name type="scientific">Streptomyces kebangsaanensis</name>
    <dbReference type="NCBI Taxonomy" id="864058"/>
    <lineage>
        <taxon>Bacteria</taxon>
        <taxon>Bacillati</taxon>
        <taxon>Actinomycetota</taxon>
        <taxon>Actinomycetes</taxon>
        <taxon>Kitasatosporales</taxon>
        <taxon>Streptomycetaceae</taxon>
        <taxon>Streptomyces</taxon>
    </lineage>
</organism>
<reference evidence="2 3" key="1">
    <citation type="submission" date="2024-10" db="EMBL/GenBank/DDBJ databases">
        <title>The Natural Products Discovery Center: Release of the First 8490 Sequenced Strains for Exploring Actinobacteria Biosynthetic Diversity.</title>
        <authorList>
            <person name="Kalkreuter E."/>
            <person name="Kautsar S.A."/>
            <person name="Yang D."/>
            <person name="Bader C.D."/>
            <person name="Teijaro C.N."/>
            <person name="Fluegel L."/>
            <person name="Davis C.M."/>
            <person name="Simpson J.R."/>
            <person name="Lauterbach L."/>
            <person name="Steele A.D."/>
            <person name="Gui C."/>
            <person name="Meng S."/>
            <person name="Li G."/>
            <person name="Viehrig K."/>
            <person name="Ye F."/>
            <person name="Su P."/>
            <person name="Kiefer A.F."/>
            <person name="Nichols A."/>
            <person name="Cepeda A.J."/>
            <person name="Yan W."/>
            <person name="Fan B."/>
            <person name="Jiang Y."/>
            <person name="Adhikari A."/>
            <person name="Zheng C.-J."/>
            <person name="Schuster L."/>
            <person name="Cowan T.M."/>
            <person name="Smanski M.J."/>
            <person name="Chevrette M.G."/>
            <person name="De Carvalho L.P.S."/>
            <person name="Shen B."/>
        </authorList>
    </citation>
    <scope>NUCLEOTIDE SEQUENCE [LARGE SCALE GENOMIC DNA]</scope>
    <source>
        <strain evidence="2 3">NPDC007147</strain>
    </source>
</reference>
<keyword evidence="3" id="KW-1185">Reference proteome</keyword>